<name>A0AAW4PWT3_9EURY</name>
<organism evidence="1 2">
    <name type="scientific">Haloarcula rubra</name>
    <dbReference type="NCBI Taxonomy" id="2487747"/>
    <lineage>
        <taxon>Archaea</taxon>
        <taxon>Methanobacteriati</taxon>
        <taxon>Methanobacteriota</taxon>
        <taxon>Stenosarchaea group</taxon>
        <taxon>Halobacteria</taxon>
        <taxon>Halobacteriales</taxon>
        <taxon>Haloarculaceae</taxon>
        <taxon>Haloarcula</taxon>
    </lineage>
</organism>
<proteinExistence type="predicted"/>
<dbReference type="RefSeq" id="WP_220620611.1">
    <property type="nucleotide sequence ID" value="NZ_RKLR01000019.1"/>
</dbReference>
<keyword evidence="2" id="KW-1185">Reference proteome</keyword>
<accession>A0AAW4PWT3</accession>
<sequence>MTEDDVDTEERYERVLSVVEHNTGDPQLPGCRPSTVYGVLVGAPIGYGDYSRDGVDASIQAALDADDLIVWRDRNSHTRLTRTLDDDLRELIGHENDQEHPTTELIEQAARHIDDKEATDE</sequence>
<reference evidence="1 2" key="1">
    <citation type="submission" date="2021-06" db="EMBL/GenBank/DDBJ databases">
        <title>Halomicroarcula sp. a new haloarchaeum isolated from saline soil.</title>
        <authorList>
            <person name="Duran-Viseras A."/>
            <person name="Sanchez-Porro C."/>
            <person name="Ventosa A."/>
        </authorList>
    </citation>
    <scope>NUCLEOTIDE SEQUENCE [LARGE SCALE GENOMIC DNA]</scope>
    <source>
        <strain evidence="1 2">F13</strain>
    </source>
</reference>
<dbReference type="Proteomes" id="UP001430377">
    <property type="component" value="Unassembled WGS sequence"/>
</dbReference>
<dbReference type="AlphaFoldDB" id="A0AAW4PWT3"/>
<protein>
    <submittedName>
        <fullName evidence="1">Uncharacterized protein</fullName>
    </submittedName>
</protein>
<gene>
    <name evidence="1" type="ORF">EGH21_22290</name>
</gene>
<evidence type="ECO:0000313" key="1">
    <source>
        <dbReference type="EMBL" id="MBX0325750.1"/>
    </source>
</evidence>
<evidence type="ECO:0000313" key="2">
    <source>
        <dbReference type="Proteomes" id="UP001430377"/>
    </source>
</evidence>
<comment type="caution">
    <text evidence="1">The sequence shown here is derived from an EMBL/GenBank/DDBJ whole genome shotgun (WGS) entry which is preliminary data.</text>
</comment>
<dbReference type="EMBL" id="RKLR01000019">
    <property type="protein sequence ID" value="MBX0325750.1"/>
    <property type="molecule type" value="Genomic_DNA"/>
</dbReference>